<feature type="transmembrane region" description="Helical" evidence="5">
    <location>
        <begin position="154"/>
        <end position="173"/>
    </location>
</feature>
<dbReference type="GO" id="GO:0016020">
    <property type="term" value="C:membrane"/>
    <property type="evidence" value="ECO:0007669"/>
    <property type="project" value="UniProtKB-SubCell"/>
</dbReference>
<dbReference type="PANTHER" id="PTHR28668">
    <property type="entry name" value="TRANSMEMBRANE PROTEIN 234"/>
    <property type="match status" value="1"/>
</dbReference>
<protein>
    <recommendedName>
        <fullName evidence="8">Integral membrane protein</fullName>
    </recommendedName>
</protein>
<gene>
    <name evidence="6" type="ORF">N8I77_002037</name>
</gene>
<dbReference type="PANTHER" id="PTHR28668:SF1">
    <property type="entry name" value="TRANSMEMBRANE PROTEIN 234"/>
    <property type="match status" value="1"/>
</dbReference>
<accession>A0AAD9W8R0</accession>
<comment type="caution">
    <text evidence="6">The sequence shown here is derived from an EMBL/GenBank/DDBJ whole genome shotgun (WGS) entry which is preliminary data.</text>
</comment>
<dbReference type="AlphaFoldDB" id="A0AAD9W8R0"/>
<keyword evidence="2 5" id="KW-0812">Transmembrane</keyword>
<sequence length="178" mass="19545">MADTNEPQPGPLNYIVGFTLVGIAWGLTTPFIRRAAKDHHPAPHPLLESDAVKASWLKSRVYGAFFAVLDLLRNPRYAVPLLLNLTGSVWFFLLIGKAELSLTVPIVNTLAFLFTVVGDWWVDGKVISRSTMAGYCFPFSTSLRSYTLLGPLSGVPYFSLCMVLSLTGIALCVHSKNK</sequence>
<evidence type="ECO:0000313" key="6">
    <source>
        <dbReference type="EMBL" id="KAK2615272.1"/>
    </source>
</evidence>
<reference evidence="6" key="1">
    <citation type="submission" date="2023-06" db="EMBL/GenBank/DDBJ databases">
        <authorList>
            <person name="Noh H."/>
        </authorList>
    </citation>
    <scope>NUCLEOTIDE SEQUENCE</scope>
    <source>
        <strain evidence="6">DUCC20226</strain>
    </source>
</reference>
<evidence type="ECO:0000256" key="1">
    <source>
        <dbReference type="ARBA" id="ARBA00004141"/>
    </source>
</evidence>
<dbReference type="Pfam" id="PF10639">
    <property type="entry name" value="TMEM234"/>
    <property type="match status" value="1"/>
</dbReference>
<feature type="transmembrane region" description="Helical" evidence="5">
    <location>
        <begin position="12"/>
        <end position="32"/>
    </location>
</feature>
<name>A0AAD9W8R0_PHOAM</name>
<feature type="transmembrane region" description="Helical" evidence="5">
    <location>
        <begin position="77"/>
        <end position="95"/>
    </location>
</feature>
<evidence type="ECO:0000256" key="4">
    <source>
        <dbReference type="ARBA" id="ARBA00023136"/>
    </source>
</evidence>
<evidence type="ECO:0000256" key="2">
    <source>
        <dbReference type="ARBA" id="ARBA00022692"/>
    </source>
</evidence>
<comment type="subcellular location">
    <subcellularLocation>
        <location evidence="1">Membrane</location>
        <topology evidence="1">Multi-pass membrane protein</topology>
    </subcellularLocation>
</comment>
<evidence type="ECO:0000256" key="3">
    <source>
        <dbReference type="ARBA" id="ARBA00022989"/>
    </source>
</evidence>
<keyword evidence="4 5" id="KW-0472">Membrane</keyword>
<dbReference type="EMBL" id="JAUJFL010000001">
    <property type="protein sequence ID" value="KAK2615272.1"/>
    <property type="molecule type" value="Genomic_DNA"/>
</dbReference>
<keyword evidence="3 5" id="KW-1133">Transmembrane helix</keyword>
<feature type="transmembrane region" description="Helical" evidence="5">
    <location>
        <begin position="102"/>
        <end position="122"/>
    </location>
</feature>
<organism evidence="6 7">
    <name type="scientific">Phomopsis amygdali</name>
    <name type="common">Fusicoccum amygdali</name>
    <dbReference type="NCBI Taxonomy" id="1214568"/>
    <lineage>
        <taxon>Eukaryota</taxon>
        <taxon>Fungi</taxon>
        <taxon>Dikarya</taxon>
        <taxon>Ascomycota</taxon>
        <taxon>Pezizomycotina</taxon>
        <taxon>Sordariomycetes</taxon>
        <taxon>Sordariomycetidae</taxon>
        <taxon>Diaporthales</taxon>
        <taxon>Diaporthaceae</taxon>
        <taxon>Diaporthe</taxon>
    </lineage>
</organism>
<keyword evidence="7" id="KW-1185">Reference proteome</keyword>
<dbReference type="Proteomes" id="UP001265746">
    <property type="component" value="Unassembled WGS sequence"/>
</dbReference>
<evidence type="ECO:0008006" key="8">
    <source>
        <dbReference type="Google" id="ProtNLM"/>
    </source>
</evidence>
<evidence type="ECO:0000256" key="5">
    <source>
        <dbReference type="SAM" id="Phobius"/>
    </source>
</evidence>
<evidence type="ECO:0000313" key="7">
    <source>
        <dbReference type="Proteomes" id="UP001265746"/>
    </source>
</evidence>
<proteinExistence type="predicted"/>
<dbReference type="InterPro" id="IPR018908">
    <property type="entry name" value="TMEM234"/>
</dbReference>